<keyword evidence="2" id="KW-1185">Reference proteome</keyword>
<name>A0ABU4PN08_9SPHN</name>
<protein>
    <submittedName>
        <fullName evidence="1">DUF4926 domain-containing protein</fullName>
    </submittedName>
</protein>
<dbReference type="Proteomes" id="UP001279660">
    <property type="component" value="Unassembled WGS sequence"/>
</dbReference>
<evidence type="ECO:0000313" key="1">
    <source>
        <dbReference type="EMBL" id="MDX5985548.1"/>
    </source>
</evidence>
<proteinExistence type="predicted"/>
<comment type="caution">
    <text evidence="1">The sequence shown here is derived from an EMBL/GenBank/DDBJ whole genome shotgun (WGS) entry which is preliminary data.</text>
</comment>
<sequence length="79" mass="8279">MAGKPVAKGGPGHAASAIQELDVVRLLAQVTLDEGRLPVGTLGTAVFRHQNGEAFEVEFMTPFHALLTLRANEVAALDG</sequence>
<reference evidence="1 2" key="1">
    <citation type="submission" date="2023-11" db="EMBL/GenBank/DDBJ databases">
        <title>MicrobeMod: A computational toolkit for identifying prokaryotic methylation and restriction-modification with nanopore sequencing.</title>
        <authorList>
            <person name="Crits-Christoph A."/>
            <person name="Kang S.C."/>
            <person name="Lee H."/>
            <person name="Ostrov N."/>
        </authorList>
    </citation>
    <scope>NUCLEOTIDE SEQUENCE [LARGE SCALE GENOMIC DNA]</scope>
    <source>
        <strain evidence="1 2">ATCC 14820</strain>
    </source>
</reference>
<dbReference type="RefSeq" id="WP_010407819.1">
    <property type="nucleotide sequence ID" value="NZ_JAWXXV010000001.1"/>
</dbReference>
<accession>A0ABU4PN08</accession>
<dbReference type="EMBL" id="JAWXXV010000001">
    <property type="protein sequence ID" value="MDX5985548.1"/>
    <property type="molecule type" value="Genomic_DNA"/>
</dbReference>
<organism evidence="1 2">
    <name type="scientific">Sphingomonas echinoides</name>
    <dbReference type="NCBI Taxonomy" id="59803"/>
    <lineage>
        <taxon>Bacteria</taxon>
        <taxon>Pseudomonadati</taxon>
        <taxon>Pseudomonadota</taxon>
        <taxon>Alphaproteobacteria</taxon>
        <taxon>Sphingomonadales</taxon>
        <taxon>Sphingomonadaceae</taxon>
        <taxon>Sphingomonas</taxon>
    </lineage>
</organism>
<gene>
    <name evidence="1" type="ORF">SIL82_14925</name>
</gene>
<evidence type="ECO:0000313" key="2">
    <source>
        <dbReference type="Proteomes" id="UP001279660"/>
    </source>
</evidence>